<keyword evidence="3" id="KW-0001">2Fe-2S</keyword>
<dbReference type="AlphaFoldDB" id="A0A2S6AKD0"/>
<dbReference type="Gene3D" id="3.10.20.30">
    <property type="match status" value="1"/>
</dbReference>
<comment type="caution">
    <text evidence="11">The sequence shown here is derived from an EMBL/GenBank/DDBJ whole genome shotgun (WGS) entry which is preliminary data.</text>
</comment>
<dbReference type="PRINTS" id="PR00410">
    <property type="entry name" value="PHEHYDRXLASE"/>
</dbReference>
<dbReference type="SUPFAM" id="SSF63380">
    <property type="entry name" value="Riboflavin synthase domain-like"/>
    <property type="match status" value="1"/>
</dbReference>
<organism evidence="11 12">
    <name type="scientific">Nocardia nova</name>
    <dbReference type="NCBI Taxonomy" id="37330"/>
    <lineage>
        <taxon>Bacteria</taxon>
        <taxon>Bacillati</taxon>
        <taxon>Actinomycetota</taxon>
        <taxon>Actinomycetes</taxon>
        <taxon>Mycobacteriales</taxon>
        <taxon>Nocardiaceae</taxon>
        <taxon>Nocardia</taxon>
    </lineage>
</organism>
<keyword evidence="7" id="KW-0408">Iron</keyword>
<keyword evidence="6" id="KW-0560">Oxidoreductase</keyword>
<dbReference type="PANTHER" id="PTHR47354:SF8">
    <property type="entry name" value="1,2-PHENYLACETYL-COA EPOXIDASE, SUBUNIT E"/>
    <property type="match status" value="1"/>
</dbReference>
<dbReference type="CDD" id="cd00207">
    <property type="entry name" value="fer2"/>
    <property type="match status" value="1"/>
</dbReference>
<dbReference type="InterPro" id="IPR017927">
    <property type="entry name" value="FAD-bd_FR_type"/>
</dbReference>
<dbReference type="InterPro" id="IPR001433">
    <property type="entry name" value="OxRdtase_FAD/NAD-bd"/>
</dbReference>
<keyword evidence="8" id="KW-0411">Iron-sulfur</keyword>
<dbReference type="GO" id="GO:0051537">
    <property type="term" value="F:2 iron, 2 sulfur cluster binding"/>
    <property type="evidence" value="ECO:0007669"/>
    <property type="project" value="UniProtKB-KW"/>
</dbReference>
<dbReference type="InterPro" id="IPR006058">
    <property type="entry name" value="2Fe2S_fd_BS"/>
</dbReference>
<dbReference type="GO" id="GO:0050660">
    <property type="term" value="F:flavin adenine dinucleotide binding"/>
    <property type="evidence" value="ECO:0007669"/>
    <property type="project" value="TreeGrafter"/>
</dbReference>
<dbReference type="PANTHER" id="PTHR47354">
    <property type="entry name" value="NADH OXIDOREDUCTASE HCR"/>
    <property type="match status" value="1"/>
</dbReference>
<comment type="cofactor">
    <cofactor evidence="1">
        <name>FAD</name>
        <dbReference type="ChEBI" id="CHEBI:57692"/>
    </cofactor>
</comment>
<dbReference type="RefSeq" id="WP_104380407.1">
    <property type="nucleotide sequence ID" value="NZ_PSZC01000019.1"/>
</dbReference>
<keyword evidence="5" id="KW-0274">FAD</keyword>
<feature type="domain" description="FAD-binding FR-type" evidence="10">
    <location>
        <begin position="7"/>
        <end position="113"/>
    </location>
</feature>
<evidence type="ECO:0000313" key="12">
    <source>
        <dbReference type="Proteomes" id="UP000239874"/>
    </source>
</evidence>
<name>A0A2S6AKD0_9NOCA</name>
<accession>A0A2S6AKD0</accession>
<dbReference type="GO" id="GO:0016491">
    <property type="term" value="F:oxidoreductase activity"/>
    <property type="evidence" value="ECO:0007669"/>
    <property type="project" value="UniProtKB-KW"/>
</dbReference>
<dbReference type="SUPFAM" id="SSF54292">
    <property type="entry name" value="2Fe-2S ferredoxin-like"/>
    <property type="match status" value="1"/>
</dbReference>
<dbReference type="CDD" id="cd06214">
    <property type="entry name" value="PA_degradation_oxidoreductase_like"/>
    <property type="match status" value="1"/>
</dbReference>
<keyword evidence="2" id="KW-0285">Flavoprotein</keyword>
<dbReference type="InterPro" id="IPR001709">
    <property type="entry name" value="Flavoprot_Pyr_Nucl_cyt_Rdtase"/>
</dbReference>
<evidence type="ECO:0000259" key="10">
    <source>
        <dbReference type="PROSITE" id="PS51384"/>
    </source>
</evidence>
<evidence type="ECO:0000256" key="5">
    <source>
        <dbReference type="ARBA" id="ARBA00022827"/>
    </source>
</evidence>
<dbReference type="GO" id="GO:0046872">
    <property type="term" value="F:metal ion binding"/>
    <property type="evidence" value="ECO:0007669"/>
    <property type="project" value="UniProtKB-KW"/>
</dbReference>
<keyword evidence="4" id="KW-0479">Metal-binding</keyword>
<dbReference type="SUPFAM" id="SSF52343">
    <property type="entry name" value="Ferredoxin reductase-like, C-terminal NADP-linked domain"/>
    <property type="match status" value="1"/>
</dbReference>
<dbReference type="InterPro" id="IPR008333">
    <property type="entry name" value="Cbr1-like_FAD-bd_dom"/>
</dbReference>
<dbReference type="InterPro" id="IPR001041">
    <property type="entry name" value="2Fe-2S_ferredoxin-type"/>
</dbReference>
<protein>
    <submittedName>
        <fullName evidence="11">3-ketosteroid-9-alpha-hydroxylase</fullName>
    </submittedName>
</protein>
<evidence type="ECO:0000256" key="7">
    <source>
        <dbReference type="ARBA" id="ARBA00023004"/>
    </source>
</evidence>
<gene>
    <name evidence="11" type="ORF">C5E45_24390</name>
</gene>
<dbReference type="PROSITE" id="PS51085">
    <property type="entry name" value="2FE2S_FER_2"/>
    <property type="match status" value="1"/>
</dbReference>
<dbReference type="InterPro" id="IPR039261">
    <property type="entry name" value="FNR_nucleotide-bd"/>
</dbReference>
<dbReference type="PROSITE" id="PS00197">
    <property type="entry name" value="2FE2S_FER_1"/>
    <property type="match status" value="1"/>
</dbReference>
<sequence length="344" mass="36964">MTRTLPLLGYAITVRRVIEETPDARSIVLSVPAELRDKFAYRPGQFLTVRVPSERTGSVARCYSLASSPHTDDELKVTVKRVSGGYGSNWLCDNVDEGSQLHVLPPSGTFAPGDLRGDFLLFAAGSGITPVMSILKSVLAHADGRVALFYANRDPSSVIFEAELRGLSERFPGRLTVQHWLESEQGLPTPAGIAEFARTHSSRDAYLCGPAPFMQAVGEALRDLGVERSRIHVEEFISLTGDPFRPAAPLTDTGNASTVTVRLDGETHTLAWPASANLVDVLLDAGIDAPFSCREGDCGSCMCSLTAGTVDPGRTEALDPDDVADGYILACQARPTSPELEVEF</sequence>
<feature type="domain" description="2Fe-2S ferredoxin-type" evidence="9">
    <location>
        <begin position="257"/>
        <end position="344"/>
    </location>
</feature>
<evidence type="ECO:0000256" key="3">
    <source>
        <dbReference type="ARBA" id="ARBA00022714"/>
    </source>
</evidence>
<reference evidence="11 12" key="1">
    <citation type="submission" date="2018-02" db="EMBL/GenBank/DDBJ databases">
        <title>8 Nocardia nova and 1 Nocardia cyriacigeorgica strain used for evolution to TMP-SMX.</title>
        <authorList>
            <person name="Mehta H."/>
            <person name="Weng J."/>
            <person name="Shamoo Y."/>
        </authorList>
    </citation>
    <scope>NUCLEOTIDE SEQUENCE [LARGE SCALE GENOMIC DNA]</scope>
    <source>
        <strain evidence="11 12">MDA3139</strain>
    </source>
</reference>
<dbReference type="Proteomes" id="UP000239874">
    <property type="component" value="Unassembled WGS sequence"/>
</dbReference>
<dbReference type="InterPro" id="IPR050415">
    <property type="entry name" value="MRET"/>
</dbReference>
<evidence type="ECO:0000259" key="9">
    <source>
        <dbReference type="PROSITE" id="PS51085"/>
    </source>
</evidence>
<evidence type="ECO:0000256" key="8">
    <source>
        <dbReference type="ARBA" id="ARBA00023014"/>
    </source>
</evidence>
<dbReference type="EMBL" id="PSZC01000019">
    <property type="protein sequence ID" value="PPJ35689.1"/>
    <property type="molecule type" value="Genomic_DNA"/>
</dbReference>
<evidence type="ECO:0000256" key="6">
    <source>
        <dbReference type="ARBA" id="ARBA00023002"/>
    </source>
</evidence>
<evidence type="ECO:0000256" key="1">
    <source>
        <dbReference type="ARBA" id="ARBA00001974"/>
    </source>
</evidence>
<dbReference type="Pfam" id="PF00175">
    <property type="entry name" value="NAD_binding_1"/>
    <property type="match status" value="1"/>
</dbReference>
<proteinExistence type="predicted"/>
<dbReference type="InterPro" id="IPR012675">
    <property type="entry name" value="Beta-grasp_dom_sf"/>
</dbReference>
<dbReference type="Pfam" id="PF00111">
    <property type="entry name" value="Fer2"/>
    <property type="match status" value="1"/>
</dbReference>
<dbReference type="Pfam" id="PF00970">
    <property type="entry name" value="FAD_binding_6"/>
    <property type="match status" value="1"/>
</dbReference>
<dbReference type="InterPro" id="IPR017938">
    <property type="entry name" value="Riboflavin_synthase-like_b-brl"/>
</dbReference>
<dbReference type="InterPro" id="IPR036010">
    <property type="entry name" value="2Fe-2S_ferredoxin-like_sf"/>
</dbReference>
<dbReference type="PRINTS" id="PR00371">
    <property type="entry name" value="FPNCR"/>
</dbReference>
<dbReference type="Gene3D" id="3.40.50.80">
    <property type="entry name" value="Nucleotide-binding domain of ferredoxin-NADP reductase (FNR) module"/>
    <property type="match status" value="1"/>
</dbReference>
<dbReference type="Gene3D" id="2.40.30.10">
    <property type="entry name" value="Translation factors"/>
    <property type="match status" value="1"/>
</dbReference>
<evidence type="ECO:0000256" key="4">
    <source>
        <dbReference type="ARBA" id="ARBA00022723"/>
    </source>
</evidence>
<dbReference type="PROSITE" id="PS51384">
    <property type="entry name" value="FAD_FR"/>
    <property type="match status" value="1"/>
</dbReference>
<evidence type="ECO:0000313" key="11">
    <source>
        <dbReference type="EMBL" id="PPJ35689.1"/>
    </source>
</evidence>
<evidence type="ECO:0000256" key="2">
    <source>
        <dbReference type="ARBA" id="ARBA00022630"/>
    </source>
</evidence>